<accession>A0A5C4T8K5</accession>
<dbReference type="InterPro" id="IPR013655">
    <property type="entry name" value="PAS_fold_3"/>
</dbReference>
<keyword evidence="7" id="KW-0067">ATP-binding</keyword>
<name>A0A5C4T8K5_9BACL</name>
<dbReference type="AlphaFoldDB" id="A0A5C4T8K5"/>
<evidence type="ECO:0000256" key="4">
    <source>
        <dbReference type="ARBA" id="ARBA00022679"/>
    </source>
</evidence>
<dbReference type="CDD" id="cd00130">
    <property type="entry name" value="PAS"/>
    <property type="match status" value="2"/>
</dbReference>
<dbReference type="InterPro" id="IPR036097">
    <property type="entry name" value="HisK_dim/P_sf"/>
</dbReference>
<dbReference type="OrthoDB" id="9815750at2"/>
<dbReference type="EMBL" id="VDCQ01000019">
    <property type="protein sequence ID" value="TNJ65414.1"/>
    <property type="molecule type" value="Genomic_DNA"/>
</dbReference>
<dbReference type="PROSITE" id="PS50113">
    <property type="entry name" value="PAC"/>
    <property type="match status" value="3"/>
</dbReference>
<dbReference type="Gene3D" id="3.30.565.10">
    <property type="entry name" value="Histidine kinase-like ATPase, C-terminal domain"/>
    <property type="match status" value="1"/>
</dbReference>
<dbReference type="InterPro" id="IPR000014">
    <property type="entry name" value="PAS"/>
</dbReference>
<dbReference type="SUPFAM" id="SSF47384">
    <property type="entry name" value="Homodimeric domain of signal transducing histidine kinase"/>
    <property type="match status" value="1"/>
</dbReference>
<dbReference type="SMART" id="SM00387">
    <property type="entry name" value="HATPase_c"/>
    <property type="match status" value="1"/>
</dbReference>
<dbReference type="Gene3D" id="1.10.287.130">
    <property type="match status" value="1"/>
</dbReference>
<dbReference type="Pfam" id="PF08447">
    <property type="entry name" value="PAS_3"/>
    <property type="match status" value="2"/>
</dbReference>
<feature type="domain" description="PAC" evidence="11">
    <location>
        <begin position="292"/>
        <end position="344"/>
    </location>
</feature>
<organism evidence="12 13">
    <name type="scientific">Paenibacillus hemerocallicola</name>
    <dbReference type="NCBI Taxonomy" id="1172614"/>
    <lineage>
        <taxon>Bacteria</taxon>
        <taxon>Bacillati</taxon>
        <taxon>Bacillota</taxon>
        <taxon>Bacilli</taxon>
        <taxon>Bacillales</taxon>
        <taxon>Paenibacillaceae</taxon>
        <taxon>Paenibacillus</taxon>
    </lineage>
</organism>
<comment type="catalytic activity">
    <reaction evidence="1">
        <text>ATP + protein L-histidine = ADP + protein N-phospho-L-histidine.</text>
        <dbReference type="EC" id="2.7.13.3"/>
    </reaction>
</comment>
<dbReference type="Proteomes" id="UP000307943">
    <property type="component" value="Unassembled WGS sequence"/>
</dbReference>
<keyword evidence="3" id="KW-0597">Phosphoprotein</keyword>
<dbReference type="SUPFAM" id="SSF55785">
    <property type="entry name" value="PYP-like sensor domain (PAS domain)"/>
    <property type="match status" value="3"/>
</dbReference>
<proteinExistence type="predicted"/>
<keyword evidence="6" id="KW-0418">Kinase</keyword>
<dbReference type="InterPro" id="IPR004358">
    <property type="entry name" value="Sig_transdc_His_kin-like_C"/>
</dbReference>
<dbReference type="GO" id="GO:0005524">
    <property type="term" value="F:ATP binding"/>
    <property type="evidence" value="ECO:0007669"/>
    <property type="project" value="UniProtKB-KW"/>
</dbReference>
<feature type="domain" description="PAC" evidence="11">
    <location>
        <begin position="172"/>
        <end position="224"/>
    </location>
</feature>
<dbReference type="InterPro" id="IPR003661">
    <property type="entry name" value="HisK_dim/P_dom"/>
</dbReference>
<dbReference type="PRINTS" id="PR00344">
    <property type="entry name" value="BCTRLSENSOR"/>
</dbReference>
<dbReference type="InterPro" id="IPR035965">
    <property type="entry name" value="PAS-like_dom_sf"/>
</dbReference>
<dbReference type="GO" id="GO:0000155">
    <property type="term" value="F:phosphorelay sensor kinase activity"/>
    <property type="evidence" value="ECO:0007669"/>
    <property type="project" value="InterPro"/>
</dbReference>
<dbReference type="InterPro" id="IPR036890">
    <property type="entry name" value="HATPase_C_sf"/>
</dbReference>
<evidence type="ECO:0000256" key="6">
    <source>
        <dbReference type="ARBA" id="ARBA00022777"/>
    </source>
</evidence>
<comment type="caution">
    <text evidence="12">The sequence shown here is derived from an EMBL/GenBank/DDBJ whole genome shotgun (WGS) entry which is preliminary data.</text>
</comment>
<dbReference type="InterPro" id="IPR003594">
    <property type="entry name" value="HATPase_dom"/>
</dbReference>
<evidence type="ECO:0000256" key="7">
    <source>
        <dbReference type="ARBA" id="ARBA00022840"/>
    </source>
</evidence>
<dbReference type="Gene3D" id="3.30.450.20">
    <property type="entry name" value="PAS domain"/>
    <property type="match status" value="3"/>
</dbReference>
<evidence type="ECO:0000256" key="5">
    <source>
        <dbReference type="ARBA" id="ARBA00022741"/>
    </source>
</evidence>
<feature type="domain" description="PAS" evidence="10">
    <location>
        <begin position="225"/>
        <end position="280"/>
    </location>
</feature>
<dbReference type="PROSITE" id="PS50109">
    <property type="entry name" value="HIS_KIN"/>
    <property type="match status" value="1"/>
</dbReference>
<dbReference type="InterPro" id="IPR000700">
    <property type="entry name" value="PAS-assoc_C"/>
</dbReference>
<evidence type="ECO:0000313" key="13">
    <source>
        <dbReference type="Proteomes" id="UP000307943"/>
    </source>
</evidence>
<evidence type="ECO:0000256" key="1">
    <source>
        <dbReference type="ARBA" id="ARBA00000085"/>
    </source>
</evidence>
<dbReference type="SMART" id="SM00091">
    <property type="entry name" value="PAS"/>
    <property type="match status" value="3"/>
</dbReference>
<feature type="domain" description="PAS" evidence="10">
    <location>
        <begin position="98"/>
        <end position="153"/>
    </location>
</feature>
<dbReference type="Pfam" id="PF02518">
    <property type="entry name" value="HATPase_c"/>
    <property type="match status" value="1"/>
</dbReference>
<dbReference type="SUPFAM" id="SSF55874">
    <property type="entry name" value="ATPase domain of HSP90 chaperone/DNA topoisomerase II/histidine kinase"/>
    <property type="match status" value="1"/>
</dbReference>
<dbReference type="PROSITE" id="PS50112">
    <property type="entry name" value="PAS"/>
    <property type="match status" value="2"/>
</dbReference>
<keyword evidence="4" id="KW-0808">Transferase</keyword>
<dbReference type="PANTHER" id="PTHR43065:SF34">
    <property type="entry name" value="SPORULATION KINASE A"/>
    <property type="match status" value="1"/>
</dbReference>
<dbReference type="SMART" id="SM00086">
    <property type="entry name" value="PAC"/>
    <property type="match status" value="3"/>
</dbReference>
<evidence type="ECO:0000259" key="11">
    <source>
        <dbReference type="PROSITE" id="PS50113"/>
    </source>
</evidence>
<gene>
    <name evidence="12" type="ORF">FE784_15460</name>
</gene>
<sequence>MIIVIPAITKKFPNQSTTKLSFQFPKPIHSRHYPFATRTRIRYIIACPYRKAHGRAEVNRHECIAKLVIKTYDYGGNAHAKVGEEWPMARKGNVHKEESSLLDSVFKYAPIGMALVDISGRFLKINEALCRIVGYDEEELLNKTFIDITHPDDIYMDVVHADHLLSGKLETYGIEKRYVHKEGHFVHAMLNASIVRDAQGVPLHFISHIQELADPSPADPELRRREELYSLIAEKSQDIIAYCSADLRIRYVSPAIKLLLGYDSEEVVGLRHTHFQHPDDLQPTGEIDGDVETVTNRYRHKNGDYIWFECTNRVIRDASGKPDNILSFCRDITERKRAEEKLAFQEEQYRLLVEHSPDAVLIANTEKGLYINESCVRLLGGSSEEDKRTILDDPLRFIPVPYREHVSLRTGFAGVGKTADFFELELVRLDGQVIEAEARSVPTVFQNEPAVYTIIRDISERKKTMELLNNSEKLSVAGQLAAGIAHEIRNPLTAIRGFHQLMQKSGPKKEYFDILSSELSRIELILTELLVLAKPQQAKFTNGDIVAIIYQVMALLETQAIMNNVRLLIRCPERSLFIMCDENQIKQVFINIIKNAIEAMPKGGDVLIEIKRAGRLLVRVSDRGGGIPQHLLPRIGQPFYTTKEEGTGLGLMITNNIIENHKGSMKIESRIGSGTTFTIELPI</sequence>
<evidence type="ECO:0000259" key="10">
    <source>
        <dbReference type="PROSITE" id="PS50112"/>
    </source>
</evidence>
<dbReference type="SMART" id="SM00388">
    <property type="entry name" value="HisKA"/>
    <property type="match status" value="1"/>
</dbReference>
<keyword evidence="13" id="KW-1185">Reference proteome</keyword>
<evidence type="ECO:0000256" key="2">
    <source>
        <dbReference type="ARBA" id="ARBA00012438"/>
    </source>
</evidence>
<dbReference type="CDD" id="cd00082">
    <property type="entry name" value="HisKA"/>
    <property type="match status" value="1"/>
</dbReference>
<keyword evidence="8" id="KW-0902">Two-component regulatory system</keyword>
<dbReference type="InterPro" id="IPR005467">
    <property type="entry name" value="His_kinase_dom"/>
</dbReference>
<dbReference type="Pfam" id="PF00512">
    <property type="entry name" value="HisKA"/>
    <property type="match status" value="1"/>
</dbReference>
<dbReference type="CDD" id="cd00075">
    <property type="entry name" value="HATPase"/>
    <property type="match status" value="1"/>
</dbReference>
<keyword evidence="5" id="KW-0547">Nucleotide-binding</keyword>
<feature type="domain" description="PAC" evidence="11">
    <location>
        <begin position="420"/>
        <end position="470"/>
    </location>
</feature>
<feature type="domain" description="Histidine kinase" evidence="9">
    <location>
        <begin position="483"/>
        <end position="683"/>
    </location>
</feature>
<dbReference type="EC" id="2.7.13.3" evidence="2"/>
<evidence type="ECO:0000259" key="9">
    <source>
        <dbReference type="PROSITE" id="PS50109"/>
    </source>
</evidence>
<evidence type="ECO:0000256" key="3">
    <source>
        <dbReference type="ARBA" id="ARBA00022553"/>
    </source>
</evidence>
<dbReference type="Pfam" id="PF13188">
    <property type="entry name" value="PAS_8"/>
    <property type="match status" value="1"/>
</dbReference>
<protein>
    <recommendedName>
        <fullName evidence="2">histidine kinase</fullName>
        <ecNumber evidence="2">2.7.13.3</ecNumber>
    </recommendedName>
</protein>
<evidence type="ECO:0000313" key="12">
    <source>
        <dbReference type="EMBL" id="TNJ65414.1"/>
    </source>
</evidence>
<reference evidence="12 13" key="1">
    <citation type="submission" date="2019-05" db="EMBL/GenBank/DDBJ databases">
        <title>We sequenced the genome of Paenibacillus hemerocallicola KCTC 33185 for further insight into its adaptation and study the phylogeny of Paenibacillus.</title>
        <authorList>
            <person name="Narsing Rao M.P."/>
        </authorList>
    </citation>
    <scope>NUCLEOTIDE SEQUENCE [LARGE SCALE GENOMIC DNA]</scope>
    <source>
        <strain evidence="12 13">KCTC 33185</strain>
    </source>
</reference>
<dbReference type="InterPro" id="IPR001610">
    <property type="entry name" value="PAC"/>
</dbReference>
<dbReference type="PANTHER" id="PTHR43065">
    <property type="entry name" value="SENSOR HISTIDINE KINASE"/>
    <property type="match status" value="1"/>
</dbReference>
<evidence type="ECO:0000256" key="8">
    <source>
        <dbReference type="ARBA" id="ARBA00023012"/>
    </source>
</evidence>
<dbReference type="NCBIfam" id="TIGR00229">
    <property type="entry name" value="sensory_box"/>
    <property type="match status" value="3"/>
</dbReference>